<evidence type="ECO:0000256" key="1">
    <source>
        <dbReference type="SAM" id="MobiDB-lite"/>
    </source>
</evidence>
<feature type="region of interest" description="Disordered" evidence="1">
    <location>
        <begin position="1"/>
        <end position="27"/>
    </location>
</feature>
<evidence type="ECO:0000313" key="3">
    <source>
        <dbReference type="Proteomes" id="UP001307889"/>
    </source>
</evidence>
<proteinExistence type="predicted"/>
<keyword evidence="3" id="KW-1185">Reference proteome</keyword>
<feature type="compositionally biased region" description="Polar residues" evidence="1">
    <location>
        <begin position="1"/>
        <end position="20"/>
    </location>
</feature>
<organism evidence="2 3">
    <name type="scientific">Nesidiocoris tenuis</name>
    <dbReference type="NCBI Taxonomy" id="355587"/>
    <lineage>
        <taxon>Eukaryota</taxon>
        <taxon>Metazoa</taxon>
        <taxon>Ecdysozoa</taxon>
        <taxon>Arthropoda</taxon>
        <taxon>Hexapoda</taxon>
        <taxon>Insecta</taxon>
        <taxon>Pterygota</taxon>
        <taxon>Neoptera</taxon>
        <taxon>Paraneoptera</taxon>
        <taxon>Hemiptera</taxon>
        <taxon>Heteroptera</taxon>
        <taxon>Panheteroptera</taxon>
        <taxon>Cimicomorpha</taxon>
        <taxon>Miridae</taxon>
        <taxon>Dicyphina</taxon>
        <taxon>Nesidiocoris</taxon>
    </lineage>
</organism>
<protein>
    <submittedName>
        <fullName evidence="2">Uncharacterized protein</fullName>
    </submittedName>
</protein>
<gene>
    <name evidence="2" type="ORF">NTJ_06665</name>
</gene>
<name>A0ABN7ASE8_9HEMI</name>
<feature type="region of interest" description="Disordered" evidence="1">
    <location>
        <begin position="45"/>
        <end position="94"/>
    </location>
</feature>
<dbReference type="EMBL" id="AP028912">
    <property type="protein sequence ID" value="BES93855.1"/>
    <property type="molecule type" value="Genomic_DNA"/>
</dbReference>
<reference evidence="2 3" key="1">
    <citation type="submission" date="2023-09" db="EMBL/GenBank/DDBJ databases">
        <title>Nesidiocoris tenuis whole genome shotgun sequence.</title>
        <authorList>
            <person name="Shibata T."/>
            <person name="Shimoda M."/>
            <person name="Kobayashi T."/>
            <person name="Uehara T."/>
        </authorList>
    </citation>
    <scope>NUCLEOTIDE SEQUENCE [LARGE SCALE GENOMIC DNA]</scope>
    <source>
        <strain evidence="2 3">Japan</strain>
    </source>
</reference>
<feature type="compositionally biased region" description="Polar residues" evidence="1">
    <location>
        <begin position="57"/>
        <end position="70"/>
    </location>
</feature>
<accession>A0ABN7ASE8</accession>
<evidence type="ECO:0000313" key="2">
    <source>
        <dbReference type="EMBL" id="BES93855.1"/>
    </source>
</evidence>
<sequence>MKSSNTARVNVCEQQTIESPDSNERISSRGLLILISGERDAELVGQAVGQAEANEPPRTTNPRESSTSPGQRIRPIRESDGWRFSEMLDKTAEN</sequence>
<dbReference type="Proteomes" id="UP001307889">
    <property type="component" value="Chromosome 4"/>
</dbReference>
<feature type="compositionally biased region" description="Basic and acidic residues" evidence="1">
    <location>
        <begin position="75"/>
        <end position="94"/>
    </location>
</feature>